<evidence type="ECO:0000256" key="4">
    <source>
        <dbReference type="ARBA" id="ARBA00022723"/>
    </source>
</evidence>
<dbReference type="PANTHER" id="PTHR43462">
    <property type="entry name" value="ALANYL-TRNA EDITING PROTEIN"/>
    <property type="match status" value="1"/>
</dbReference>
<dbReference type="Proteomes" id="UP001377567">
    <property type="component" value="Unassembled WGS sequence"/>
</dbReference>
<dbReference type="Gene3D" id="2.40.30.130">
    <property type="match status" value="1"/>
</dbReference>
<organism evidence="7 8">
    <name type="scientific">Maudiozyma humilis</name>
    <name type="common">Sour dough yeast</name>
    <name type="synonym">Kazachstania humilis</name>
    <dbReference type="NCBI Taxonomy" id="51915"/>
    <lineage>
        <taxon>Eukaryota</taxon>
        <taxon>Fungi</taxon>
        <taxon>Dikarya</taxon>
        <taxon>Ascomycota</taxon>
        <taxon>Saccharomycotina</taxon>
        <taxon>Saccharomycetes</taxon>
        <taxon>Saccharomycetales</taxon>
        <taxon>Saccharomycetaceae</taxon>
        <taxon>Maudiozyma</taxon>
    </lineage>
</organism>
<dbReference type="PROSITE" id="PS50860">
    <property type="entry name" value="AA_TRNA_LIGASE_II_ALA"/>
    <property type="match status" value="1"/>
</dbReference>
<keyword evidence="5" id="KW-0862">Zinc</keyword>
<dbReference type="PANTHER" id="PTHR43462:SF1">
    <property type="entry name" value="ALANYL-TRNA EDITING PROTEIN AARSD1"/>
    <property type="match status" value="1"/>
</dbReference>
<dbReference type="AlphaFoldDB" id="A0AAV5RXH3"/>
<dbReference type="SUPFAM" id="SSF50447">
    <property type="entry name" value="Translation proteins"/>
    <property type="match status" value="1"/>
</dbReference>
<dbReference type="FunFam" id="2.40.30.130:FF:000016">
    <property type="entry name" value="YNL040W-like protein"/>
    <property type="match status" value="1"/>
</dbReference>
<evidence type="ECO:0000313" key="7">
    <source>
        <dbReference type="EMBL" id="GMM56133.1"/>
    </source>
</evidence>
<comment type="similarity">
    <text evidence="3">Belongs to the class-II aminoacyl-tRNA synthetase family. Alax-L subfamily.</text>
</comment>
<comment type="subcellular location">
    <subcellularLocation>
        <location evidence="2">Cytoplasm</location>
    </subcellularLocation>
</comment>
<dbReference type="GO" id="GO:0003676">
    <property type="term" value="F:nucleic acid binding"/>
    <property type="evidence" value="ECO:0007669"/>
    <property type="project" value="InterPro"/>
</dbReference>
<proteinExistence type="inferred from homology"/>
<feature type="domain" description="Alanyl-transfer RNA synthetases family profile" evidence="6">
    <location>
        <begin position="1"/>
        <end position="248"/>
    </location>
</feature>
<dbReference type="Pfam" id="PF07973">
    <property type="entry name" value="tRNA_SAD"/>
    <property type="match status" value="1"/>
</dbReference>
<dbReference type="GO" id="GO:0002196">
    <property type="term" value="F:Ser-tRNA(Ala) deacylase activity"/>
    <property type="evidence" value="ECO:0007669"/>
    <property type="project" value="TreeGrafter"/>
</dbReference>
<comment type="cofactor">
    <cofactor evidence="1">
        <name>Zn(2+)</name>
        <dbReference type="ChEBI" id="CHEBI:29105"/>
    </cofactor>
</comment>
<dbReference type="GO" id="GO:0004813">
    <property type="term" value="F:alanine-tRNA ligase activity"/>
    <property type="evidence" value="ECO:0007669"/>
    <property type="project" value="InterPro"/>
</dbReference>
<evidence type="ECO:0000256" key="2">
    <source>
        <dbReference type="ARBA" id="ARBA00004496"/>
    </source>
</evidence>
<dbReference type="InterPro" id="IPR018165">
    <property type="entry name" value="Ala-tRNA-synth_IIc_core"/>
</dbReference>
<protein>
    <recommendedName>
        <fullName evidence="6">Alanyl-transfer RNA synthetases family profile domain-containing protein</fullName>
    </recommendedName>
</protein>
<evidence type="ECO:0000313" key="8">
    <source>
        <dbReference type="Proteomes" id="UP001377567"/>
    </source>
</evidence>
<dbReference type="GO" id="GO:0005737">
    <property type="term" value="C:cytoplasm"/>
    <property type="evidence" value="ECO:0007669"/>
    <property type="project" value="UniProtKB-SubCell"/>
</dbReference>
<dbReference type="SUPFAM" id="SSF55186">
    <property type="entry name" value="ThrRS/AlaRS common domain"/>
    <property type="match status" value="1"/>
</dbReference>
<gene>
    <name evidence="7" type="ORF">DAKH74_027490</name>
</gene>
<comment type="caution">
    <text evidence="7">The sequence shown here is derived from an EMBL/GenBank/DDBJ whole genome shotgun (WGS) entry which is preliminary data.</text>
</comment>
<dbReference type="EMBL" id="BTGD01000006">
    <property type="protein sequence ID" value="GMM56133.1"/>
    <property type="molecule type" value="Genomic_DNA"/>
</dbReference>
<dbReference type="InterPro" id="IPR018163">
    <property type="entry name" value="Thr/Ala-tRNA-synth_IIc_edit"/>
</dbReference>
<dbReference type="InterPro" id="IPR009000">
    <property type="entry name" value="Transl_B-barrel_sf"/>
</dbReference>
<dbReference type="GO" id="GO:0006419">
    <property type="term" value="P:alanyl-tRNA aminoacylation"/>
    <property type="evidence" value="ECO:0007669"/>
    <property type="project" value="InterPro"/>
</dbReference>
<name>A0AAV5RXH3_MAUHU</name>
<dbReference type="Gene3D" id="3.30.980.10">
    <property type="entry name" value="Threonyl-trna Synthetase, Chain A, domain 2"/>
    <property type="match status" value="1"/>
</dbReference>
<keyword evidence="4" id="KW-0479">Metal-binding</keyword>
<accession>A0AAV5RXH3</accession>
<evidence type="ECO:0000259" key="6">
    <source>
        <dbReference type="PROSITE" id="PS50860"/>
    </source>
</evidence>
<evidence type="ECO:0000256" key="1">
    <source>
        <dbReference type="ARBA" id="ARBA00001947"/>
    </source>
</evidence>
<evidence type="ECO:0000256" key="3">
    <source>
        <dbReference type="ARBA" id="ARBA00008429"/>
    </source>
</evidence>
<reference evidence="7 8" key="1">
    <citation type="journal article" date="2023" name="Elife">
        <title>Identification of key yeast species and microbe-microbe interactions impacting larval growth of Drosophila in the wild.</title>
        <authorList>
            <person name="Mure A."/>
            <person name="Sugiura Y."/>
            <person name="Maeda R."/>
            <person name="Honda K."/>
            <person name="Sakurai N."/>
            <person name="Takahashi Y."/>
            <person name="Watada M."/>
            <person name="Katoh T."/>
            <person name="Gotoh A."/>
            <person name="Gotoh Y."/>
            <person name="Taniguchi I."/>
            <person name="Nakamura K."/>
            <person name="Hayashi T."/>
            <person name="Katayama T."/>
            <person name="Uemura T."/>
            <person name="Hattori Y."/>
        </authorList>
    </citation>
    <scope>NUCLEOTIDE SEQUENCE [LARGE SCALE GENOMIC DNA]</scope>
    <source>
        <strain evidence="7 8">KH-74</strain>
    </source>
</reference>
<sequence length="446" mass="47676">MSGAIVGALACQRNSFLFDGFKATVVSCEKAAPLSKKSAKKTGDEGAGYDVELSDTILFPEGGGQPSDTGSLLVEGRDTPLVVSQVSRQGLRALHRVSSPVEVGTAVTLSVDKKRRFDFMQQHTGQHLLSALLEQKYSLDTLSWSMATPDGEVQEPSSLLNFIELPKRLTPAQVDEINNLANEYIMMNPQGIKVSESQPAELDETSKIPDDYDFGSGVVRTVHIGTLDANQCCGTHLASTAQIGSLVVFAAGQTTVRSTNSRLYFTCGTRVSRYASLASDVLAETKQTLSCSETQLAEGAGKLKAQLVQRTKGEQFWARLGATQDAERIAKKLSDDTWASLLRDEYCGQEYLNLVYKELAVALKERDDSKPYRAVLAGYDKAAGAAAVVVVADSGEGIEEAVGLVTAVIPQVRGGGGKKGGKWQGKATAVTAAQWTALCEAVKGRK</sequence>
<evidence type="ECO:0000256" key="5">
    <source>
        <dbReference type="ARBA" id="ARBA00022833"/>
    </source>
</evidence>
<dbReference type="InterPro" id="IPR012947">
    <property type="entry name" value="tRNA_SAD"/>
</dbReference>
<dbReference type="SMART" id="SM00863">
    <property type="entry name" value="tRNA_SAD"/>
    <property type="match status" value="1"/>
</dbReference>
<dbReference type="GO" id="GO:0005524">
    <property type="term" value="F:ATP binding"/>
    <property type="evidence" value="ECO:0007669"/>
    <property type="project" value="InterPro"/>
</dbReference>
<dbReference type="InterPro" id="IPR051335">
    <property type="entry name" value="Alanyl-tRNA_Editing_Enzymes"/>
</dbReference>
<keyword evidence="8" id="KW-1185">Reference proteome</keyword>
<dbReference type="GO" id="GO:0046872">
    <property type="term" value="F:metal ion binding"/>
    <property type="evidence" value="ECO:0007669"/>
    <property type="project" value="UniProtKB-KW"/>
</dbReference>